<reference evidence="2 3" key="1">
    <citation type="submission" date="2019-08" db="EMBL/GenBank/DDBJ databases">
        <title>Draft genome sequences of two oriental melons (Cucumis melo L. var makuwa).</title>
        <authorList>
            <person name="Kwon S.-Y."/>
        </authorList>
    </citation>
    <scope>NUCLEOTIDE SEQUENCE [LARGE SCALE GENOMIC DNA]</scope>
    <source>
        <strain evidence="3">cv. SW 3</strain>
        <tissue evidence="2">Leaf</tissue>
    </source>
</reference>
<feature type="compositionally biased region" description="Low complexity" evidence="1">
    <location>
        <begin position="82"/>
        <end position="103"/>
    </location>
</feature>
<evidence type="ECO:0000313" key="2">
    <source>
        <dbReference type="EMBL" id="KAA0033132.1"/>
    </source>
</evidence>
<gene>
    <name evidence="2" type="ORF">E6C27_scaffold269G002710</name>
</gene>
<accession>A0A5A7SPL7</accession>
<name>A0A5A7SPL7_CUCMM</name>
<dbReference type="EMBL" id="SSTE01020983">
    <property type="protein sequence ID" value="KAA0033132.1"/>
    <property type="molecule type" value="Genomic_DNA"/>
</dbReference>
<evidence type="ECO:0000313" key="3">
    <source>
        <dbReference type="Proteomes" id="UP000321393"/>
    </source>
</evidence>
<dbReference type="OrthoDB" id="2445133at2759"/>
<sequence length="143" mass="15248">MRHSGFDSLAMNLFKKRKGNDQDPQKSVPCITAVGYNGIQLWLNEGFISAEVLASNLEKAWLGLHIQETTASVLTAALASKKSEASTSRTSDLCSSSLASVSPSDHHIGSSETNLGVNSGIVEEEKGPEKLVKGIVVLLPLKK</sequence>
<dbReference type="AlphaFoldDB" id="A0A5A7SPL7"/>
<protein>
    <submittedName>
        <fullName evidence="2">Plant UBX domain-containing protein 11 isoform X2</fullName>
    </submittedName>
</protein>
<dbReference type="PANTHER" id="PTHR47770">
    <property type="entry name" value="PLANT UBX DOMAIN-CONTAINING PROTEIN 11"/>
    <property type="match status" value="1"/>
</dbReference>
<feature type="region of interest" description="Disordered" evidence="1">
    <location>
        <begin position="82"/>
        <end position="112"/>
    </location>
</feature>
<proteinExistence type="predicted"/>
<dbReference type="STRING" id="1194695.A0A5A7SPL7"/>
<dbReference type="Proteomes" id="UP000321393">
    <property type="component" value="Unassembled WGS sequence"/>
</dbReference>
<evidence type="ECO:0000256" key="1">
    <source>
        <dbReference type="SAM" id="MobiDB-lite"/>
    </source>
</evidence>
<comment type="caution">
    <text evidence="2">The sequence shown here is derived from an EMBL/GenBank/DDBJ whole genome shotgun (WGS) entry which is preliminary data.</text>
</comment>
<organism evidence="2 3">
    <name type="scientific">Cucumis melo var. makuwa</name>
    <name type="common">Oriental melon</name>
    <dbReference type="NCBI Taxonomy" id="1194695"/>
    <lineage>
        <taxon>Eukaryota</taxon>
        <taxon>Viridiplantae</taxon>
        <taxon>Streptophyta</taxon>
        <taxon>Embryophyta</taxon>
        <taxon>Tracheophyta</taxon>
        <taxon>Spermatophyta</taxon>
        <taxon>Magnoliopsida</taxon>
        <taxon>eudicotyledons</taxon>
        <taxon>Gunneridae</taxon>
        <taxon>Pentapetalae</taxon>
        <taxon>rosids</taxon>
        <taxon>fabids</taxon>
        <taxon>Cucurbitales</taxon>
        <taxon>Cucurbitaceae</taxon>
        <taxon>Benincaseae</taxon>
        <taxon>Cucumis</taxon>
    </lineage>
</organism>
<dbReference type="PANTHER" id="PTHR47770:SF1">
    <property type="entry name" value="PLANT UBX DOMAIN-CONTAINING PROTEIN 11"/>
    <property type="match status" value="1"/>
</dbReference>